<gene>
    <name evidence="2" type="ORF">PMA3_14520</name>
</gene>
<dbReference type="GO" id="GO:0005829">
    <property type="term" value="C:cytosol"/>
    <property type="evidence" value="ECO:0007669"/>
    <property type="project" value="TreeGrafter"/>
</dbReference>
<keyword evidence="2" id="KW-0560">Oxidoreductase</keyword>
<dbReference type="PANTHER" id="PTHR33336:SF3">
    <property type="entry name" value="ABM DOMAIN-CONTAINING PROTEIN"/>
    <property type="match status" value="1"/>
</dbReference>
<sequence>MTTPLTLIATLVAKAGFEAELEQTLQGLQGPSRGEADCIQYDFHRDAEQARTFHMIEQWRDEAALTDHEATPHFQAALPFIERAAEKLTITKMYRIS</sequence>
<dbReference type="PANTHER" id="PTHR33336">
    <property type="entry name" value="QUINOL MONOOXYGENASE YGIN-RELATED"/>
    <property type="match status" value="1"/>
</dbReference>
<proteinExistence type="predicted"/>
<dbReference type="SUPFAM" id="SSF54909">
    <property type="entry name" value="Dimeric alpha+beta barrel"/>
    <property type="match status" value="1"/>
</dbReference>
<name>A0A191YU24_9PSED</name>
<dbReference type="GO" id="GO:0004497">
    <property type="term" value="F:monooxygenase activity"/>
    <property type="evidence" value="ECO:0007669"/>
    <property type="project" value="UniProtKB-KW"/>
</dbReference>
<dbReference type="InterPro" id="IPR050744">
    <property type="entry name" value="AI-2_Isomerase_LsrG"/>
</dbReference>
<dbReference type="Proteomes" id="UP000078354">
    <property type="component" value="Chromosome"/>
</dbReference>
<dbReference type="AlphaFoldDB" id="A0A191YU24"/>
<reference evidence="2 3" key="1">
    <citation type="journal article" date="2018" name="Syst. Appl. Microbiol.">
        <title>Pseudomonas silesiensis sp. nov. strain A3T isolated from a biological pesticide sewage treatment plant and analysis of the complete genome sequence.</title>
        <authorList>
            <person name="Kaminski M.A."/>
            <person name="Furmanczyk E.M."/>
            <person name="Sobczak A."/>
            <person name="Dziembowski A."/>
            <person name="Lipinski L."/>
        </authorList>
    </citation>
    <scope>NUCLEOTIDE SEQUENCE [LARGE SCALE GENOMIC DNA]</scope>
    <source>
        <strain evidence="2 3">A3</strain>
    </source>
</reference>
<evidence type="ECO:0000259" key="1">
    <source>
        <dbReference type="PROSITE" id="PS51725"/>
    </source>
</evidence>
<organism evidence="2 3">
    <name type="scientific">Pseudomonas silesiensis</name>
    <dbReference type="NCBI Taxonomy" id="1853130"/>
    <lineage>
        <taxon>Bacteria</taxon>
        <taxon>Pseudomonadati</taxon>
        <taxon>Pseudomonadota</taxon>
        <taxon>Gammaproteobacteria</taxon>
        <taxon>Pseudomonadales</taxon>
        <taxon>Pseudomonadaceae</taxon>
        <taxon>Pseudomonas</taxon>
    </lineage>
</organism>
<dbReference type="KEGG" id="psil:PMA3_14520"/>
<dbReference type="RefSeq" id="WP_064677804.1">
    <property type="nucleotide sequence ID" value="NZ_CP014870.1"/>
</dbReference>
<dbReference type="PROSITE" id="PS51725">
    <property type="entry name" value="ABM"/>
    <property type="match status" value="1"/>
</dbReference>
<protein>
    <submittedName>
        <fullName evidence="2">Antibiotic biosynthesis monooxygenase</fullName>
    </submittedName>
</protein>
<dbReference type="Gene3D" id="3.30.70.100">
    <property type="match status" value="1"/>
</dbReference>
<evidence type="ECO:0000313" key="3">
    <source>
        <dbReference type="Proteomes" id="UP000078354"/>
    </source>
</evidence>
<keyword evidence="3" id="KW-1185">Reference proteome</keyword>
<dbReference type="Pfam" id="PF03992">
    <property type="entry name" value="ABM"/>
    <property type="match status" value="1"/>
</dbReference>
<evidence type="ECO:0000313" key="2">
    <source>
        <dbReference type="EMBL" id="ANJ56288.1"/>
    </source>
</evidence>
<dbReference type="OrthoDB" id="9812192at2"/>
<dbReference type="EMBL" id="CP014870">
    <property type="protein sequence ID" value="ANJ56288.1"/>
    <property type="molecule type" value="Genomic_DNA"/>
</dbReference>
<dbReference type="InterPro" id="IPR011008">
    <property type="entry name" value="Dimeric_a/b-barrel"/>
</dbReference>
<dbReference type="InterPro" id="IPR007138">
    <property type="entry name" value="ABM_dom"/>
</dbReference>
<feature type="domain" description="ABM" evidence="1">
    <location>
        <begin position="5"/>
        <end position="93"/>
    </location>
</feature>
<keyword evidence="2" id="KW-0503">Monooxygenase</keyword>
<dbReference type="STRING" id="1853130.PMA3_14520"/>
<accession>A0A191YU24</accession>